<reference evidence="1 2" key="1">
    <citation type="submission" date="2014-02" db="EMBL/GenBank/DDBJ databases">
        <title>Genome sequence of Paenibacillus darwinianus reveals adaptive mechanisms for survival in Antarctic soils.</title>
        <authorList>
            <person name="Dsouza M."/>
            <person name="Taylor M.W."/>
            <person name="Turner S.J."/>
            <person name="Aislabie J."/>
        </authorList>
    </citation>
    <scope>NUCLEOTIDE SEQUENCE [LARGE SCALE GENOMIC DNA]</scope>
    <source>
        <strain evidence="1 2">CE1</strain>
    </source>
</reference>
<gene>
    <name evidence="1" type="ORF">BG53_14085</name>
</gene>
<keyword evidence="2" id="KW-1185">Reference proteome</keyword>
<organism evidence="1 2">
    <name type="scientific">Paenibacillus darwinianus</name>
    <dbReference type="NCBI Taxonomy" id="1380763"/>
    <lineage>
        <taxon>Bacteria</taxon>
        <taxon>Bacillati</taxon>
        <taxon>Bacillota</taxon>
        <taxon>Bacilli</taxon>
        <taxon>Bacillales</taxon>
        <taxon>Paenibacillaceae</taxon>
        <taxon>Paenibacillus</taxon>
    </lineage>
</organism>
<dbReference type="AlphaFoldDB" id="A0A9W5W881"/>
<dbReference type="OrthoDB" id="2967153at2"/>
<evidence type="ECO:0000313" key="2">
    <source>
        <dbReference type="Proteomes" id="UP000053750"/>
    </source>
</evidence>
<dbReference type="Proteomes" id="UP000053750">
    <property type="component" value="Unassembled WGS sequence"/>
</dbReference>
<name>A0A9W5W881_9BACL</name>
<evidence type="ECO:0000313" key="1">
    <source>
        <dbReference type="EMBL" id="EXX90113.1"/>
    </source>
</evidence>
<proteinExistence type="predicted"/>
<comment type="caution">
    <text evidence="1">The sequence shown here is derived from an EMBL/GenBank/DDBJ whole genome shotgun (WGS) entry which is preliminary data.</text>
</comment>
<dbReference type="RefSeq" id="WP_036582789.1">
    <property type="nucleotide sequence ID" value="NZ_KK082365.1"/>
</dbReference>
<accession>A0A9W5W881</accession>
<dbReference type="EMBL" id="JFHU01000074">
    <property type="protein sequence ID" value="EXX90113.1"/>
    <property type="molecule type" value="Genomic_DNA"/>
</dbReference>
<protein>
    <submittedName>
        <fullName evidence="1">Uncharacterized protein</fullName>
    </submittedName>
</protein>
<sequence length="92" mass="10850">MYKLFVEYRIEPEHRKSFLTWAEKAKKRETGLIIYEGTDQPGLFVEIWEAAGESEAERKKEERCAERSFGSEMFDYVPGGRDKVHAWTFRAV</sequence>